<gene>
    <name evidence="1" type="ORF">SAMN06295967_10312</name>
</gene>
<dbReference type="OrthoDB" id="9765330at2"/>
<organism evidence="1 2">
    <name type="scientific">Belliella buryatensis</name>
    <dbReference type="NCBI Taxonomy" id="1500549"/>
    <lineage>
        <taxon>Bacteria</taxon>
        <taxon>Pseudomonadati</taxon>
        <taxon>Bacteroidota</taxon>
        <taxon>Cytophagia</taxon>
        <taxon>Cytophagales</taxon>
        <taxon>Cyclobacteriaceae</taxon>
        <taxon>Belliella</taxon>
    </lineage>
</organism>
<dbReference type="EMBL" id="FZOK01000003">
    <property type="protein sequence ID" value="SNS07611.1"/>
    <property type="molecule type" value="Genomic_DNA"/>
</dbReference>
<evidence type="ECO:0000313" key="2">
    <source>
        <dbReference type="Proteomes" id="UP000198480"/>
    </source>
</evidence>
<dbReference type="GO" id="GO:0016740">
    <property type="term" value="F:transferase activity"/>
    <property type="evidence" value="ECO:0007669"/>
    <property type="project" value="UniProtKB-KW"/>
</dbReference>
<reference evidence="2" key="1">
    <citation type="submission" date="2017-06" db="EMBL/GenBank/DDBJ databases">
        <authorList>
            <person name="Varghese N."/>
            <person name="Submissions S."/>
        </authorList>
    </citation>
    <scope>NUCLEOTIDE SEQUENCE [LARGE SCALE GENOMIC DNA]</scope>
    <source>
        <strain evidence="2">5C</strain>
    </source>
</reference>
<sequence>MDRLFFYPKVDFTKVDSPNPYIMNLEAELSKHFTIINENDNRGGVLEFFENLRQTDVYLFNWVENFPIYRFGKFQVLFFIFFTRIAKVMGKKMIWILHNKYSHATEKNFWTDLMYKILIQKSDLIITHSKEGVRFVAEEFAGMEGKVHYFPHPTKSKFKNIDHPSKEYDLLIWGALHPYKGIAEFLEFLDCDKSKGQAVKVLVIGKCFDEAYLSRLNECLGVNVAHINEFKTLEQISVYAEKVKYVFFPYNSPSLLSSGTLMDSLRMNTKILGPKIGAFKDLSYLNIIENYDAFEDVREILSSYKEVQTEDKLQLDGFFEENTWEQFGFELTKLYDGLGKKEHEFIKE</sequence>
<dbReference type="AlphaFoldDB" id="A0A239BJQ4"/>
<evidence type="ECO:0000313" key="1">
    <source>
        <dbReference type="EMBL" id="SNS07611.1"/>
    </source>
</evidence>
<protein>
    <submittedName>
        <fullName evidence="1">Glycosyltransferase involved in cell wall bisynthesis</fullName>
    </submittedName>
</protein>
<keyword evidence="2" id="KW-1185">Reference proteome</keyword>
<dbReference type="Proteomes" id="UP000198480">
    <property type="component" value="Unassembled WGS sequence"/>
</dbReference>
<dbReference type="RefSeq" id="WP_089238121.1">
    <property type="nucleotide sequence ID" value="NZ_FZOK01000003.1"/>
</dbReference>
<accession>A0A239BJQ4</accession>
<name>A0A239BJQ4_9BACT</name>
<proteinExistence type="predicted"/>
<dbReference type="Gene3D" id="3.40.50.2000">
    <property type="entry name" value="Glycogen Phosphorylase B"/>
    <property type="match status" value="2"/>
</dbReference>
<dbReference type="SUPFAM" id="SSF53756">
    <property type="entry name" value="UDP-Glycosyltransferase/glycogen phosphorylase"/>
    <property type="match status" value="1"/>
</dbReference>
<keyword evidence="1" id="KW-0808">Transferase</keyword>